<evidence type="ECO:0000313" key="2">
    <source>
        <dbReference type="RefSeq" id="XP_016468821.1"/>
    </source>
</evidence>
<protein>
    <recommendedName>
        <fullName evidence="1">Endonuclease/exonuclease/phosphatase domain-containing protein</fullName>
    </recommendedName>
</protein>
<dbReference type="OrthoDB" id="1305844at2759"/>
<dbReference type="STRING" id="4097.A0A1S3ZWZ7"/>
<dbReference type="PaxDb" id="4097-A0A1S3ZWZ7"/>
<dbReference type="Gene3D" id="3.60.10.10">
    <property type="entry name" value="Endonuclease/exonuclease/phosphatase"/>
    <property type="match status" value="2"/>
</dbReference>
<dbReference type="KEGG" id="nta:107791296"/>
<feature type="domain" description="Endonuclease/exonuclease/phosphatase" evidence="1">
    <location>
        <begin position="6"/>
        <end position="152"/>
    </location>
</feature>
<dbReference type="Pfam" id="PF03372">
    <property type="entry name" value="Exo_endo_phos"/>
    <property type="match status" value="1"/>
</dbReference>
<organism evidence="2">
    <name type="scientific">Nicotiana tabacum</name>
    <name type="common">Common tobacco</name>
    <dbReference type="NCBI Taxonomy" id="4097"/>
    <lineage>
        <taxon>Eukaryota</taxon>
        <taxon>Viridiplantae</taxon>
        <taxon>Streptophyta</taxon>
        <taxon>Embryophyta</taxon>
        <taxon>Tracheophyta</taxon>
        <taxon>Spermatophyta</taxon>
        <taxon>Magnoliopsida</taxon>
        <taxon>eudicotyledons</taxon>
        <taxon>Gunneridae</taxon>
        <taxon>Pentapetalae</taxon>
        <taxon>asterids</taxon>
        <taxon>lamiids</taxon>
        <taxon>Solanales</taxon>
        <taxon>Solanaceae</taxon>
        <taxon>Nicotianoideae</taxon>
        <taxon>Nicotianeae</taxon>
        <taxon>Nicotiana</taxon>
    </lineage>
</organism>
<dbReference type="PANTHER" id="PTHR33710">
    <property type="entry name" value="BNAC02G09200D PROTEIN"/>
    <property type="match status" value="1"/>
</dbReference>
<reference evidence="2" key="1">
    <citation type="submission" date="2025-08" db="UniProtKB">
        <authorList>
            <consortium name="RefSeq"/>
        </authorList>
    </citation>
    <scope>IDENTIFICATION</scope>
</reference>
<dbReference type="GO" id="GO:0003824">
    <property type="term" value="F:catalytic activity"/>
    <property type="evidence" value="ECO:0007669"/>
    <property type="project" value="InterPro"/>
</dbReference>
<dbReference type="InterPro" id="IPR036691">
    <property type="entry name" value="Endo/exonu/phosph_ase_sf"/>
</dbReference>
<sequence length="368" mass="43548">MKVNIVSWNVRGLNRQRKRVLIRSMMNKWTADVFCFQESKLKGDIREIVKELWANRWGNVYAPNDRRDREEVWSELAGARGLFDGPWVVCGDFDTVRFPSEKKNCNRITRGMKDFTDFIEDMELVDMQLAGGNYTWRKSDNHNIAARLDRFLDPIKSYFKFENWWLQTDGFTDRVRHWWNSFSCEGSPDFILAFKLKTLKGKLKEWSRTLQGNLELQKTNVLNQLAQLEEIHDQRPLNEEEIYAKTALAMEFEDIAKHEKAAWRQRSRALWLKQGDKNTKIFHRTTNSHRRYNHIEQLVVQGGLIQNPSDIKKKIVTFYQKLYSEEEVWRPQGNLRNYHILTPEDNQLLQSPFGIPKIWDSVKACGGD</sequence>
<dbReference type="RefSeq" id="XP_016468821.1">
    <property type="nucleotide sequence ID" value="XM_016613335.1"/>
</dbReference>
<name>A0A1S3ZWZ7_TOBAC</name>
<dbReference type="OMA" id="AEACIER"/>
<dbReference type="InterPro" id="IPR005135">
    <property type="entry name" value="Endo/exonuclease/phosphatase"/>
</dbReference>
<dbReference type="SUPFAM" id="SSF56219">
    <property type="entry name" value="DNase I-like"/>
    <property type="match status" value="1"/>
</dbReference>
<evidence type="ECO:0000259" key="1">
    <source>
        <dbReference type="Pfam" id="PF03372"/>
    </source>
</evidence>
<dbReference type="PANTHER" id="PTHR33710:SF71">
    <property type="entry name" value="ENDONUCLEASE_EXONUCLEASE_PHOSPHATASE DOMAIN-CONTAINING PROTEIN"/>
    <property type="match status" value="1"/>
</dbReference>
<accession>A0A1S3ZWZ7</accession>
<dbReference type="AlphaFoldDB" id="A0A1S3ZWZ7"/>
<proteinExistence type="predicted"/>
<gene>
    <name evidence="2" type="primary">LOC107791296</name>
</gene>